<protein>
    <submittedName>
        <fullName evidence="1">Uncharacterized protein</fullName>
    </submittedName>
</protein>
<dbReference type="EMBL" id="JACEEZ010015457">
    <property type="protein sequence ID" value="KAG0718814.1"/>
    <property type="molecule type" value="Genomic_DNA"/>
</dbReference>
<sequence length="171" mass="17539">MGPGRHPPHPPGAGWVDRSRASSFSFVWAPPRLGCGGVLIPWCKGWGRWTGWILVSSRLLSWGRGTSDPPESGRASEVPDMVSSATVGQRGTGTFTPLPKAVDAVPGGVLSTADSRRAPAAVDTGLGSVQRPGSGSSGQVLVHTCVPCSFPSIQGQGWQGDVLALSACPAG</sequence>
<reference evidence="1" key="1">
    <citation type="submission" date="2020-07" db="EMBL/GenBank/DDBJ databases">
        <title>The High-quality genome of the commercially important snow crab, Chionoecetes opilio.</title>
        <authorList>
            <person name="Jeong J.-H."/>
            <person name="Ryu S."/>
        </authorList>
    </citation>
    <scope>NUCLEOTIDE SEQUENCE</scope>
    <source>
        <strain evidence="1">MADBK_172401_WGS</strain>
        <tissue evidence="1">Digestive gland</tissue>
    </source>
</reference>
<evidence type="ECO:0000313" key="1">
    <source>
        <dbReference type="EMBL" id="KAG0718814.1"/>
    </source>
</evidence>
<evidence type="ECO:0000313" key="2">
    <source>
        <dbReference type="Proteomes" id="UP000770661"/>
    </source>
</evidence>
<dbReference type="AlphaFoldDB" id="A0A8J4Y754"/>
<keyword evidence="2" id="KW-1185">Reference proteome</keyword>
<organism evidence="1 2">
    <name type="scientific">Chionoecetes opilio</name>
    <name type="common">Atlantic snow crab</name>
    <name type="synonym">Cancer opilio</name>
    <dbReference type="NCBI Taxonomy" id="41210"/>
    <lineage>
        <taxon>Eukaryota</taxon>
        <taxon>Metazoa</taxon>
        <taxon>Ecdysozoa</taxon>
        <taxon>Arthropoda</taxon>
        <taxon>Crustacea</taxon>
        <taxon>Multicrustacea</taxon>
        <taxon>Malacostraca</taxon>
        <taxon>Eumalacostraca</taxon>
        <taxon>Eucarida</taxon>
        <taxon>Decapoda</taxon>
        <taxon>Pleocyemata</taxon>
        <taxon>Brachyura</taxon>
        <taxon>Eubrachyura</taxon>
        <taxon>Majoidea</taxon>
        <taxon>Majidae</taxon>
        <taxon>Chionoecetes</taxon>
    </lineage>
</organism>
<accession>A0A8J4Y754</accession>
<comment type="caution">
    <text evidence="1">The sequence shown here is derived from an EMBL/GenBank/DDBJ whole genome shotgun (WGS) entry which is preliminary data.</text>
</comment>
<dbReference type="Proteomes" id="UP000770661">
    <property type="component" value="Unassembled WGS sequence"/>
</dbReference>
<name>A0A8J4Y754_CHIOP</name>
<proteinExistence type="predicted"/>
<gene>
    <name evidence="1" type="ORF">GWK47_051731</name>
</gene>